<sequence length="365" mass="40613">GIHVNAGEKLTYQYYDAGLSYDDANSEIVEDKDHIWYANVVNYLNWASPLTGESDEGGVGTLQDGWWTDVIDLMFWEGYSVHDYDIWGGDEEWHANFSLLNKGQCPIKVDDENVMKKAEGSLFYASYEMSSGGGGGGGDFHLSNNGTLSVKDKGVLDVMSYSSSFWTSGIVESSTSYFFLKGSIPTGTLEGETVYLNDGGLVDTTGIVTLLQKKEDNIIAFYNNNDPLSELSCPFAFLFGVEASADSMNCLEGWELGQVFDSGLWEGVRGNLTDGGVLRARLENIQVKDNEYLGVEAYNLKNLIIFSNERSDEFLNSFEDGKIAAKVDDRWPNNFPVSIPTLDSNVMCMFEDWKIEKYLDELKVL</sequence>
<dbReference type="AlphaFoldDB" id="A0A9W7A4E0"/>
<protein>
    <submittedName>
        <fullName evidence="1">Uncharacterized protein</fullName>
    </submittedName>
</protein>
<accession>A0A9W7A4E0</accession>
<proteinExistence type="predicted"/>
<organism evidence="1 2">
    <name type="scientific">Triparma retinervis</name>
    <dbReference type="NCBI Taxonomy" id="2557542"/>
    <lineage>
        <taxon>Eukaryota</taxon>
        <taxon>Sar</taxon>
        <taxon>Stramenopiles</taxon>
        <taxon>Ochrophyta</taxon>
        <taxon>Bolidophyceae</taxon>
        <taxon>Parmales</taxon>
        <taxon>Triparmaceae</taxon>
        <taxon>Triparma</taxon>
    </lineage>
</organism>
<dbReference type="InterPro" id="IPR016035">
    <property type="entry name" value="Acyl_Trfase/lysoPLipase"/>
</dbReference>
<name>A0A9W7A4E0_9STRA</name>
<dbReference type="SUPFAM" id="SSF52151">
    <property type="entry name" value="FabD/lysophospholipase-like"/>
    <property type="match status" value="1"/>
</dbReference>
<evidence type="ECO:0000313" key="1">
    <source>
        <dbReference type="EMBL" id="GMH62468.1"/>
    </source>
</evidence>
<reference evidence="1" key="1">
    <citation type="submission" date="2022-07" db="EMBL/GenBank/DDBJ databases">
        <title>Genome analysis of Parmales, a sister group of diatoms, reveals the evolutionary specialization of diatoms from phago-mixotrophs to photoautotrophs.</title>
        <authorList>
            <person name="Ban H."/>
            <person name="Sato S."/>
            <person name="Yoshikawa S."/>
            <person name="Kazumasa Y."/>
            <person name="Nakamura Y."/>
            <person name="Ichinomiya M."/>
            <person name="Saitoh K."/>
            <person name="Sato N."/>
            <person name="Blanc-Mathieu R."/>
            <person name="Endo H."/>
            <person name="Kuwata A."/>
            <person name="Ogata H."/>
        </authorList>
    </citation>
    <scope>NUCLEOTIDE SEQUENCE</scope>
</reference>
<keyword evidence="2" id="KW-1185">Reference proteome</keyword>
<evidence type="ECO:0000313" key="2">
    <source>
        <dbReference type="Proteomes" id="UP001165082"/>
    </source>
</evidence>
<feature type="non-terminal residue" evidence="1">
    <location>
        <position position="365"/>
    </location>
</feature>
<dbReference type="Proteomes" id="UP001165082">
    <property type="component" value="Unassembled WGS sequence"/>
</dbReference>
<comment type="caution">
    <text evidence="1">The sequence shown here is derived from an EMBL/GenBank/DDBJ whole genome shotgun (WGS) entry which is preliminary data.</text>
</comment>
<gene>
    <name evidence="1" type="ORF">TrRE_jg7173</name>
</gene>
<dbReference type="OrthoDB" id="189181at2759"/>
<dbReference type="EMBL" id="BRXZ01002459">
    <property type="protein sequence ID" value="GMH62468.1"/>
    <property type="molecule type" value="Genomic_DNA"/>
</dbReference>